<proteinExistence type="predicted"/>
<accession>A0AAD9S870</accession>
<protein>
    <submittedName>
        <fullName evidence="1">Uncharacterized protein</fullName>
    </submittedName>
</protein>
<keyword evidence="2" id="KW-1185">Reference proteome</keyword>
<reference evidence="1" key="1">
    <citation type="submission" date="2023-06" db="EMBL/GenBank/DDBJ databases">
        <authorList>
            <person name="Noh H."/>
        </authorList>
    </citation>
    <scope>NUCLEOTIDE SEQUENCE</scope>
    <source>
        <strain evidence="1">DUCC20226</strain>
    </source>
</reference>
<dbReference type="EMBL" id="JAUJFL010000006">
    <property type="protein sequence ID" value="KAK2600873.1"/>
    <property type="molecule type" value="Genomic_DNA"/>
</dbReference>
<evidence type="ECO:0000313" key="2">
    <source>
        <dbReference type="Proteomes" id="UP001265746"/>
    </source>
</evidence>
<dbReference type="Proteomes" id="UP001265746">
    <property type="component" value="Unassembled WGS sequence"/>
</dbReference>
<name>A0AAD9S870_PHOAM</name>
<organism evidence="1 2">
    <name type="scientific">Phomopsis amygdali</name>
    <name type="common">Fusicoccum amygdali</name>
    <dbReference type="NCBI Taxonomy" id="1214568"/>
    <lineage>
        <taxon>Eukaryota</taxon>
        <taxon>Fungi</taxon>
        <taxon>Dikarya</taxon>
        <taxon>Ascomycota</taxon>
        <taxon>Pezizomycotina</taxon>
        <taxon>Sordariomycetes</taxon>
        <taxon>Sordariomycetidae</taxon>
        <taxon>Diaporthales</taxon>
        <taxon>Diaporthaceae</taxon>
        <taxon>Diaporthe</taxon>
    </lineage>
</organism>
<sequence>MAIAASKGEDAIQGILDEAKEKDEQGISQAMIDALKDRLTAREIYELNEILVWVIFGFSYFNIEHLNAGLFLCFKERSYQSLESKLAGKYANIFDTGSSGSSDIQVTDDMRQLLTKERTESRLQKKEDLTKFSIEIKIEKAEFKEVQTFLWSVMQKLTQEQFAFEKREEQAIAKGNIQVNEFDSHFTIVQRTFALLAAEPDKRSQALAPYLLDYLPRHLGVLRQATGLDLLTDSQNREIGDGLFSLFESGEVIAKHWASCDELTWYRNRDELDNFLTWLKDPLVVGHIRRVGKRNRDWLDQLTQSAGDLDPYGALLKEVMKVVAQHWLENNEWAVQQPFQWLQGFIAMVCFSHFGLSGLTKR</sequence>
<evidence type="ECO:0000313" key="1">
    <source>
        <dbReference type="EMBL" id="KAK2600873.1"/>
    </source>
</evidence>
<dbReference type="AlphaFoldDB" id="A0AAD9S870"/>
<gene>
    <name evidence="1" type="ORF">N8I77_010377</name>
</gene>
<comment type="caution">
    <text evidence="1">The sequence shown here is derived from an EMBL/GenBank/DDBJ whole genome shotgun (WGS) entry which is preliminary data.</text>
</comment>